<feature type="transmembrane region" description="Helical" evidence="1">
    <location>
        <begin position="147"/>
        <end position="165"/>
    </location>
</feature>
<comment type="caution">
    <text evidence="2">The sequence shown here is derived from an EMBL/GenBank/DDBJ whole genome shotgun (WGS) entry which is preliminary data.</text>
</comment>
<evidence type="ECO:0000313" key="3">
    <source>
        <dbReference type="Proteomes" id="UP000823891"/>
    </source>
</evidence>
<protein>
    <submittedName>
        <fullName evidence="2">Uncharacterized protein</fullName>
    </submittedName>
</protein>
<feature type="transmembrane region" description="Helical" evidence="1">
    <location>
        <begin position="7"/>
        <end position="27"/>
    </location>
</feature>
<name>A0A9D2SR11_9FIRM</name>
<organism evidence="2 3">
    <name type="scientific">Candidatus Eisenbergiella merdavium</name>
    <dbReference type="NCBI Taxonomy" id="2838551"/>
    <lineage>
        <taxon>Bacteria</taxon>
        <taxon>Bacillati</taxon>
        <taxon>Bacillota</taxon>
        <taxon>Clostridia</taxon>
        <taxon>Lachnospirales</taxon>
        <taxon>Lachnospiraceae</taxon>
        <taxon>Eisenbergiella</taxon>
    </lineage>
</organism>
<feature type="transmembrane region" description="Helical" evidence="1">
    <location>
        <begin position="84"/>
        <end position="107"/>
    </location>
</feature>
<gene>
    <name evidence="2" type="ORF">H9761_18160</name>
</gene>
<feature type="transmembrane region" description="Helical" evidence="1">
    <location>
        <begin position="47"/>
        <end position="77"/>
    </location>
</feature>
<evidence type="ECO:0000256" key="1">
    <source>
        <dbReference type="SAM" id="Phobius"/>
    </source>
</evidence>
<keyword evidence="1" id="KW-0812">Transmembrane</keyword>
<sequence length="207" mass="23185">MLFERRIDLSGITVSFLVLLFMALLIWCWYTELNDENFTHKTVWTAFAGYSCFFVGATTLPYWAVVFSPFIPVLMVLFPKRAKILLWLETAAGAAYFVMGLCNYGYAYAASANLRWMLAGVLNDRELKGMDFSLLYDALSEGARQNIEALLTGVFIAAVAAVLVITRPGNRREAGEDKLMVDKGSIAMRLFANSCLTFLPLLVYLLV</sequence>
<dbReference type="Proteomes" id="UP000823891">
    <property type="component" value="Unassembled WGS sequence"/>
</dbReference>
<dbReference type="AlphaFoldDB" id="A0A9D2SR11"/>
<accession>A0A9D2SR11</accession>
<evidence type="ECO:0000313" key="2">
    <source>
        <dbReference type="EMBL" id="HJC25589.1"/>
    </source>
</evidence>
<feature type="transmembrane region" description="Helical" evidence="1">
    <location>
        <begin position="186"/>
        <end position="206"/>
    </location>
</feature>
<reference evidence="2" key="1">
    <citation type="journal article" date="2021" name="PeerJ">
        <title>Extensive microbial diversity within the chicken gut microbiome revealed by metagenomics and culture.</title>
        <authorList>
            <person name="Gilroy R."/>
            <person name="Ravi A."/>
            <person name="Getino M."/>
            <person name="Pursley I."/>
            <person name="Horton D.L."/>
            <person name="Alikhan N.F."/>
            <person name="Baker D."/>
            <person name="Gharbi K."/>
            <person name="Hall N."/>
            <person name="Watson M."/>
            <person name="Adriaenssens E.M."/>
            <person name="Foster-Nyarko E."/>
            <person name="Jarju S."/>
            <person name="Secka A."/>
            <person name="Antonio M."/>
            <person name="Oren A."/>
            <person name="Chaudhuri R.R."/>
            <person name="La Ragione R."/>
            <person name="Hildebrand F."/>
            <person name="Pallen M.J."/>
        </authorList>
    </citation>
    <scope>NUCLEOTIDE SEQUENCE</scope>
    <source>
        <strain evidence="2">USAMLcec2-132</strain>
    </source>
</reference>
<proteinExistence type="predicted"/>
<reference evidence="2" key="2">
    <citation type="submission" date="2021-04" db="EMBL/GenBank/DDBJ databases">
        <authorList>
            <person name="Gilroy R."/>
        </authorList>
    </citation>
    <scope>NUCLEOTIDE SEQUENCE</scope>
    <source>
        <strain evidence="2">USAMLcec2-132</strain>
    </source>
</reference>
<keyword evidence="1" id="KW-0472">Membrane</keyword>
<keyword evidence="1" id="KW-1133">Transmembrane helix</keyword>
<dbReference type="EMBL" id="DWWS01000069">
    <property type="protein sequence ID" value="HJC25589.1"/>
    <property type="molecule type" value="Genomic_DNA"/>
</dbReference>